<reference evidence="2" key="1">
    <citation type="journal article" date="2018" name="Int. J. Biol. Macromol.">
        <title>Characterization and comparative mitogenomic analysis of six newly sequenced mitochondrial genomes from ectomycorrhizal fungi (Russula) and phylogenetic analysis of the Agaricomycetes.</title>
        <authorList>
            <person name="Li Q."/>
            <person name="Wang Q."/>
            <person name="Chen C."/>
            <person name="Jin X."/>
            <person name="Chen Z."/>
            <person name="Xiong C."/>
            <person name="Li P."/>
            <person name="Zhao J."/>
            <person name="Huang W."/>
        </authorList>
    </citation>
    <scope>NUCLEOTIDE SEQUENCE</scope>
</reference>
<dbReference type="AlphaFoldDB" id="A0A2S0U3I9"/>
<geneLocation type="mitochondrion" evidence="2"/>
<feature type="transmembrane region" description="Helical" evidence="1">
    <location>
        <begin position="32"/>
        <end position="49"/>
    </location>
</feature>
<protein>
    <submittedName>
        <fullName evidence="2">Uncharacterized protein</fullName>
    </submittedName>
</protein>
<feature type="transmembrane region" description="Helical" evidence="1">
    <location>
        <begin position="56"/>
        <end position="79"/>
    </location>
</feature>
<keyword evidence="1" id="KW-0472">Membrane</keyword>
<gene>
    <name evidence="2" type="primary">orf215</name>
</gene>
<organism evidence="2">
    <name type="scientific">Russula compacta</name>
    <dbReference type="NCBI Taxonomy" id="40490"/>
    <lineage>
        <taxon>Eukaryota</taxon>
        <taxon>Fungi</taxon>
        <taxon>Dikarya</taxon>
        <taxon>Basidiomycota</taxon>
        <taxon>Agaricomycotina</taxon>
        <taxon>Agaricomycetes</taxon>
        <taxon>Russulales</taxon>
        <taxon>Russulaceae</taxon>
        <taxon>Russula</taxon>
    </lineage>
</organism>
<keyword evidence="1" id="KW-0812">Transmembrane</keyword>
<keyword evidence="2" id="KW-0496">Mitochondrion</keyword>
<dbReference type="EMBL" id="MH138072">
    <property type="protein sequence ID" value="AWB36062.1"/>
    <property type="molecule type" value="Genomic_DNA"/>
</dbReference>
<dbReference type="RefSeq" id="YP_009487160.1">
    <property type="nucleotide sequence ID" value="NC_037773.1"/>
</dbReference>
<proteinExistence type="predicted"/>
<dbReference type="GeneID" id="36940539"/>
<evidence type="ECO:0000256" key="1">
    <source>
        <dbReference type="SAM" id="Phobius"/>
    </source>
</evidence>
<name>A0A2S0U3I9_9AGAM</name>
<accession>A0A2S0U3I9</accession>
<evidence type="ECO:0000313" key="2">
    <source>
        <dbReference type="EMBL" id="AWB36062.1"/>
    </source>
</evidence>
<keyword evidence="1" id="KW-1133">Transmembrane helix</keyword>
<sequence length="215" mass="25067">MIQNLVLLLLAAIALPSAAVLAIFSLKTPLVFLTFSINIVALTLMLLNIQSIGLNIWTISLIFIFINNIILTFFILVIVNQQFNNKLKDNFAKLLEIYIKIVYINTNFILRKLLSFISNMLNIFNNRINNWLYDYVKIEPLKFLYEEYNEETKANMLTFENNKLLDHKNLFVALFTALMLQPTFTKAGKKIMIVSICNDDRTFYIHYKLPVQKEN</sequence>